<keyword evidence="2" id="KW-1185">Reference proteome</keyword>
<protein>
    <submittedName>
        <fullName evidence="1">Uncharacterized protein</fullName>
    </submittedName>
</protein>
<dbReference type="KEGG" id="scm:SCHCO_02572826"/>
<dbReference type="AlphaFoldDB" id="D8Q1B4"/>
<dbReference type="OrthoDB" id="10330057at2759"/>
<dbReference type="EMBL" id="GL377305">
    <property type="protein sequence ID" value="EFI97911.1"/>
    <property type="molecule type" value="Genomic_DNA"/>
</dbReference>
<proteinExistence type="predicted"/>
<sequence>MKRRDNVPSGEIRNHMVSEASGNHHVFGSFRMTVRLLSDAVRRVWATPKAETSIERSPSGRVAISSDTMPSGAANERAGVHVAGVVEMFTTIAVEDASSTVRPANDHHKRVWGFNEHCKVPGSSPRRLHLSAVRLPVRASPNRGEGALPAATGRMLDASYNEGARTSSGADDAA</sequence>
<dbReference type="Proteomes" id="UP000007431">
    <property type="component" value="Unassembled WGS sequence"/>
</dbReference>
<name>D8Q1B4_SCHCM</name>
<gene>
    <name evidence="1" type="ORF">SCHCODRAFT_108194</name>
</gene>
<evidence type="ECO:0000313" key="2">
    <source>
        <dbReference type="Proteomes" id="UP000007431"/>
    </source>
</evidence>
<feature type="non-terminal residue" evidence="1">
    <location>
        <position position="174"/>
    </location>
</feature>
<organism evidence="2">
    <name type="scientific">Schizophyllum commune (strain H4-8 / FGSC 9210)</name>
    <name type="common">Split gill fungus</name>
    <dbReference type="NCBI Taxonomy" id="578458"/>
    <lineage>
        <taxon>Eukaryota</taxon>
        <taxon>Fungi</taxon>
        <taxon>Dikarya</taxon>
        <taxon>Basidiomycota</taxon>
        <taxon>Agaricomycotina</taxon>
        <taxon>Agaricomycetes</taxon>
        <taxon>Agaricomycetidae</taxon>
        <taxon>Agaricales</taxon>
        <taxon>Schizophyllaceae</taxon>
        <taxon>Schizophyllum</taxon>
    </lineage>
</organism>
<dbReference type="RefSeq" id="XP_003032814.1">
    <property type="nucleotide sequence ID" value="XM_003032768.1"/>
</dbReference>
<dbReference type="GeneID" id="9590853"/>
<dbReference type="InParanoid" id="D8Q1B4"/>
<reference evidence="1 2" key="1">
    <citation type="journal article" date="2010" name="Nat. Biotechnol.">
        <title>Genome sequence of the model mushroom Schizophyllum commune.</title>
        <authorList>
            <person name="Ohm R.A."/>
            <person name="de Jong J.F."/>
            <person name="Lugones L.G."/>
            <person name="Aerts A."/>
            <person name="Kothe E."/>
            <person name="Stajich J.E."/>
            <person name="de Vries R.P."/>
            <person name="Record E."/>
            <person name="Levasseur A."/>
            <person name="Baker S.E."/>
            <person name="Bartholomew K.A."/>
            <person name="Coutinho P.M."/>
            <person name="Erdmann S."/>
            <person name="Fowler T.J."/>
            <person name="Gathman A.C."/>
            <person name="Lombard V."/>
            <person name="Henrissat B."/>
            <person name="Knabe N."/>
            <person name="Kuees U."/>
            <person name="Lilly W.W."/>
            <person name="Lindquist E."/>
            <person name="Lucas S."/>
            <person name="Magnuson J.K."/>
            <person name="Piumi F."/>
            <person name="Raudaskoski M."/>
            <person name="Salamov A."/>
            <person name="Schmutz J."/>
            <person name="Schwarze F.W.M.R."/>
            <person name="vanKuyk P.A."/>
            <person name="Horton J.S."/>
            <person name="Grigoriev I.V."/>
            <person name="Woesten H.A.B."/>
        </authorList>
    </citation>
    <scope>NUCLEOTIDE SEQUENCE [LARGE SCALE GENOMIC DNA]</scope>
    <source>
        <strain evidence="2">H4-8 / FGSC 9210</strain>
    </source>
</reference>
<dbReference type="HOGENOM" id="CLU_1540983_0_0_1"/>
<evidence type="ECO:0000313" key="1">
    <source>
        <dbReference type="EMBL" id="EFI97911.1"/>
    </source>
</evidence>
<dbReference type="VEuPathDB" id="FungiDB:SCHCODRAFT_02572826"/>
<accession>D8Q1B4</accession>